<accession>A0A2R5GQD7</accession>
<evidence type="ECO:0000313" key="4">
    <source>
        <dbReference type="Proteomes" id="UP000241890"/>
    </source>
</evidence>
<dbReference type="Proteomes" id="UP000241890">
    <property type="component" value="Unassembled WGS sequence"/>
</dbReference>
<feature type="transmembrane region" description="Helical" evidence="2">
    <location>
        <begin position="443"/>
        <end position="465"/>
    </location>
</feature>
<feature type="transmembrane region" description="Helical" evidence="2">
    <location>
        <begin position="512"/>
        <end position="530"/>
    </location>
</feature>
<dbReference type="InParanoid" id="A0A2R5GQD7"/>
<organism evidence="3 4">
    <name type="scientific">Hondaea fermentalgiana</name>
    <dbReference type="NCBI Taxonomy" id="2315210"/>
    <lineage>
        <taxon>Eukaryota</taxon>
        <taxon>Sar</taxon>
        <taxon>Stramenopiles</taxon>
        <taxon>Bigyra</taxon>
        <taxon>Labyrinthulomycetes</taxon>
        <taxon>Thraustochytrida</taxon>
        <taxon>Thraustochytriidae</taxon>
        <taxon>Hondaea</taxon>
    </lineage>
</organism>
<keyword evidence="2" id="KW-0472">Membrane</keyword>
<feature type="transmembrane region" description="Helical" evidence="2">
    <location>
        <begin position="486"/>
        <end position="506"/>
    </location>
</feature>
<dbReference type="EMBL" id="BEYU01000111">
    <property type="protein sequence ID" value="GBG31988.1"/>
    <property type="molecule type" value="Genomic_DNA"/>
</dbReference>
<feature type="region of interest" description="Disordered" evidence="1">
    <location>
        <begin position="335"/>
        <end position="359"/>
    </location>
</feature>
<evidence type="ECO:0000256" key="2">
    <source>
        <dbReference type="SAM" id="Phobius"/>
    </source>
</evidence>
<keyword evidence="4" id="KW-1185">Reference proteome</keyword>
<dbReference type="AlphaFoldDB" id="A0A2R5GQD7"/>
<sequence>MREDLVDAGGPDVDGETCGLLHAGKHHAHAAWKDDEEMQKQTRAHGHAQPQSQSQPQSPSRTHKNLGTGEHSSSNVLQLPGVTAQKAAANWGSGQALLVIFLQLSAATLCLAACGGWLVDAAEPKAGPLLRPAWMSLLLIVLTIIFYRDTRQHWEVDGVAARSVLVSCPAFQGSVGLVPDGPRLADFFAEKYGPVDNVLTLLDIGQIVRLRRLRNELRAMSRAAEREQQRWRPLHGVVPRLLCCRMCRRMARRAGDRRQDRYRRWMENIDEKLARLESTHHVEALGCAVVTFERTVDAKAVLRDSLEYIHMAGLGEEDEDAIFFDDEPSSLLREGASLQSPRPGLGSAGAPQGTQRDHAERWWFPPSRELRSKFGEDMQPIFVRSAPAPEDINFEAMRPDVDFGRQTKLRSFVIIFSCALLVLVGLIVGAAAQPFHVQETTSFAEALLGAAAALALYALLILPHPDQGLLPERPVLTFSQEHGERFRVSVLLALCFLTSLALSAQARSGMRVLVIASLVFEAVSISRALARLFSKAMHQSAPPAMGTRTQSGTGSAASNTLAPPPLALMHAEACMLVILPALASSSPWGTTVLAWAAFGSIARLFIEDFIARLSRTHNAAALASSHVAPQLGPNVAVIALRLLAKLACIVVMLPTLLHLLASADTFVPYDTIDGRALFFSMLMCGLSLAFVLAWVYMETARPALFRSPPSNLAEMDVHEDVLPSEALPGSTGVVFDKTDATLPGHPGATSFQEVSISFGDYNVGLDAKTFPQPGQFAQQGYHLPAYRPHCEDREAAVRVL</sequence>
<feature type="transmembrane region" description="Helical" evidence="2">
    <location>
        <begin position="131"/>
        <end position="147"/>
    </location>
</feature>
<name>A0A2R5GQD7_9STRA</name>
<feature type="compositionally biased region" description="Low complexity" evidence="1">
    <location>
        <begin position="49"/>
        <end position="60"/>
    </location>
</feature>
<reference evidence="3 4" key="1">
    <citation type="submission" date="2017-12" db="EMBL/GenBank/DDBJ databases">
        <title>Sequencing, de novo assembly and annotation of complete genome of a new Thraustochytrid species, strain FCC1311.</title>
        <authorList>
            <person name="Sedici K."/>
            <person name="Godart F."/>
            <person name="Aiese Cigliano R."/>
            <person name="Sanseverino W."/>
            <person name="Barakat M."/>
            <person name="Ortet P."/>
            <person name="Marechal E."/>
            <person name="Cagnac O."/>
            <person name="Amato A."/>
        </authorList>
    </citation>
    <scope>NUCLEOTIDE SEQUENCE [LARGE SCALE GENOMIC DNA]</scope>
</reference>
<protein>
    <submittedName>
        <fullName evidence="3">Uncharacterized protein</fullName>
    </submittedName>
</protein>
<gene>
    <name evidence="3" type="ORF">FCC1311_082132</name>
</gene>
<keyword evidence="2" id="KW-1133">Transmembrane helix</keyword>
<feature type="region of interest" description="Disordered" evidence="1">
    <location>
        <begin position="1"/>
        <end position="75"/>
    </location>
</feature>
<feature type="transmembrane region" description="Helical" evidence="2">
    <location>
        <begin position="642"/>
        <end position="661"/>
    </location>
</feature>
<comment type="caution">
    <text evidence="3">The sequence shown here is derived from an EMBL/GenBank/DDBJ whole genome shotgun (WGS) entry which is preliminary data.</text>
</comment>
<feature type="transmembrane region" description="Helical" evidence="2">
    <location>
        <begin position="412"/>
        <end position="431"/>
    </location>
</feature>
<feature type="transmembrane region" description="Helical" evidence="2">
    <location>
        <begin position="676"/>
        <end position="697"/>
    </location>
</feature>
<evidence type="ECO:0000256" key="1">
    <source>
        <dbReference type="SAM" id="MobiDB-lite"/>
    </source>
</evidence>
<feature type="transmembrane region" description="Helical" evidence="2">
    <location>
        <begin position="96"/>
        <end position="119"/>
    </location>
</feature>
<evidence type="ECO:0000313" key="3">
    <source>
        <dbReference type="EMBL" id="GBG31988.1"/>
    </source>
</evidence>
<proteinExistence type="predicted"/>
<keyword evidence="2" id="KW-0812">Transmembrane</keyword>